<dbReference type="EMBL" id="JAJITD010000005">
    <property type="protein sequence ID" value="MCC8393455.1"/>
    <property type="molecule type" value="Genomic_DNA"/>
</dbReference>
<reference evidence="1 2" key="1">
    <citation type="submission" date="2021-11" db="EMBL/GenBank/DDBJ databases">
        <authorList>
            <person name="Oh E.-T."/>
            <person name="Kim S.-B."/>
        </authorList>
    </citation>
    <scope>NUCLEOTIDE SEQUENCE [LARGE SCALE GENOMIC DNA]</scope>
    <source>
        <strain evidence="1 2">MMS20-SJTR3</strain>
    </source>
</reference>
<name>A0ABS8JU76_9BURK</name>
<comment type="caution">
    <text evidence="1">The sequence shown here is derived from an EMBL/GenBank/DDBJ whole genome shotgun (WGS) entry which is preliminary data.</text>
</comment>
<protein>
    <submittedName>
        <fullName evidence="1">Uncharacterized protein</fullName>
    </submittedName>
</protein>
<accession>A0ABS8JU76</accession>
<evidence type="ECO:0000313" key="2">
    <source>
        <dbReference type="Proteomes" id="UP001431019"/>
    </source>
</evidence>
<organism evidence="1 2">
    <name type="scientific">Paraburkholderia sejongensis</name>
    <dbReference type="NCBI Taxonomy" id="2886946"/>
    <lineage>
        <taxon>Bacteria</taxon>
        <taxon>Pseudomonadati</taxon>
        <taxon>Pseudomonadota</taxon>
        <taxon>Betaproteobacteria</taxon>
        <taxon>Burkholderiales</taxon>
        <taxon>Burkholderiaceae</taxon>
        <taxon>Paraburkholderia</taxon>
    </lineage>
</organism>
<evidence type="ECO:0000313" key="1">
    <source>
        <dbReference type="EMBL" id="MCC8393455.1"/>
    </source>
</evidence>
<proteinExistence type="predicted"/>
<dbReference type="RefSeq" id="WP_230509753.1">
    <property type="nucleotide sequence ID" value="NZ_JAJITD010000005.1"/>
</dbReference>
<gene>
    <name evidence="1" type="ORF">LJ656_12715</name>
</gene>
<dbReference type="Proteomes" id="UP001431019">
    <property type="component" value="Unassembled WGS sequence"/>
</dbReference>
<sequence length="48" mass="5344">MEIPLRKRVDDESGRDGKTRMSNLSELIVAGAARRIIATAQGNEIYIQ</sequence>
<keyword evidence="2" id="KW-1185">Reference proteome</keyword>